<dbReference type="GO" id="GO:0005525">
    <property type="term" value="F:GTP binding"/>
    <property type="evidence" value="ECO:0007669"/>
    <property type="project" value="InterPro"/>
</dbReference>
<gene>
    <name evidence="3" type="primary">105314594</name>
</gene>
<dbReference type="InParanoid" id="A0A1X7TNM5"/>
<evidence type="ECO:0000256" key="1">
    <source>
        <dbReference type="SAM" id="Phobius"/>
    </source>
</evidence>
<dbReference type="InterPro" id="IPR027417">
    <property type="entry name" value="P-loop_NTPase"/>
</dbReference>
<keyword evidence="1" id="KW-1133">Transmembrane helix</keyword>
<evidence type="ECO:0000313" key="3">
    <source>
        <dbReference type="EnsemblMetazoa" id="Aqu2.1.16479_001"/>
    </source>
</evidence>
<reference evidence="4" key="1">
    <citation type="journal article" date="2010" name="Nature">
        <title>The Amphimedon queenslandica genome and the evolution of animal complexity.</title>
        <authorList>
            <person name="Srivastava M."/>
            <person name="Simakov O."/>
            <person name="Chapman J."/>
            <person name="Fahey B."/>
            <person name="Gauthier M.E."/>
            <person name="Mitros T."/>
            <person name="Richards G.S."/>
            <person name="Conaco C."/>
            <person name="Dacre M."/>
            <person name="Hellsten U."/>
            <person name="Larroux C."/>
            <person name="Putnam N.H."/>
            <person name="Stanke M."/>
            <person name="Adamska M."/>
            <person name="Darling A."/>
            <person name="Degnan S.M."/>
            <person name="Oakley T.H."/>
            <person name="Plachetzki D.C."/>
            <person name="Zhai Y."/>
            <person name="Adamski M."/>
            <person name="Calcino A."/>
            <person name="Cummins S.F."/>
            <person name="Goodstein D.M."/>
            <person name="Harris C."/>
            <person name="Jackson D.J."/>
            <person name="Leys S.P."/>
            <person name="Shu S."/>
            <person name="Woodcroft B.J."/>
            <person name="Vervoort M."/>
            <person name="Kosik K.S."/>
            <person name="Manning G."/>
            <person name="Degnan B.M."/>
            <person name="Rokhsar D.S."/>
        </authorList>
    </citation>
    <scope>NUCLEOTIDE SEQUENCE [LARGE SCALE GENOMIC DNA]</scope>
</reference>
<reference evidence="3" key="2">
    <citation type="submission" date="2017-05" db="UniProtKB">
        <authorList>
            <consortium name="EnsemblMetazoa"/>
        </authorList>
    </citation>
    <scope>IDENTIFICATION</scope>
</reference>
<dbReference type="Gene3D" id="3.40.50.300">
    <property type="entry name" value="P-loop containing nucleotide triphosphate hydrolases"/>
    <property type="match status" value="1"/>
</dbReference>
<feature type="transmembrane region" description="Helical" evidence="1">
    <location>
        <begin position="250"/>
        <end position="272"/>
    </location>
</feature>
<sequence>MAAEVSLNVKPRMKILVIGHNGSGKSSVINEMVAKKVAKVGRPEDPTPHDPIEAHNCTIGDVDVTIFDTRGFGDPSVTDKKTMEAVTKIKTVDVVLICHKLYGRVDDATEKELKVLVDRMGNDSKGLIDLSVFVFTFGDDYLSRCDPEFTNDGRLTEESKVQIKDELVAQQAIMEHKLKEKLRKIVVDKKVVNRIPSCISCGKRKKNGKQKELPTSSFSSCNWIEDLWDLCEQRCKPEARPFVRSMKSTIINTLVMGGLGGGAVGAVVGGVASGIEAGATLGTAATPGVGTVAGAVVGGVIAGAIAGGIYGVGAAGVGAAVVGIGVAAAGIGARVVEAVKGKSDKSN</sequence>
<dbReference type="eggNOG" id="ENOG502TMJ2">
    <property type="taxonomic scope" value="Eukaryota"/>
</dbReference>
<evidence type="ECO:0000259" key="2">
    <source>
        <dbReference type="Pfam" id="PF01926"/>
    </source>
</evidence>
<protein>
    <recommendedName>
        <fullName evidence="2">G domain-containing protein</fullName>
    </recommendedName>
</protein>
<organism evidence="3">
    <name type="scientific">Amphimedon queenslandica</name>
    <name type="common">Sponge</name>
    <dbReference type="NCBI Taxonomy" id="400682"/>
    <lineage>
        <taxon>Eukaryota</taxon>
        <taxon>Metazoa</taxon>
        <taxon>Porifera</taxon>
        <taxon>Demospongiae</taxon>
        <taxon>Heteroscleromorpha</taxon>
        <taxon>Haplosclerida</taxon>
        <taxon>Niphatidae</taxon>
        <taxon>Amphimedon</taxon>
    </lineage>
</organism>
<dbReference type="Pfam" id="PF01926">
    <property type="entry name" value="MMR_HSR1"/>
    <property type="match status" value="1"/>
</dbReference>
<dbReference type="AlphaFoldDB" id="A0A1X7TNM5"/>
<dbReference type="KEGG" id="aqu:105314594"/>
<accession>A0A1X7TNM5</accession>
<dbReference type="OrthoDB" id="8964039at2759"/>
<name>A0A1X7TNM5_AMPQE</name>
<evidence type="ECO:0000313" key="4">
    <source>
        <dbReference type="Proteomes" id="UP000007879"/>
    </source>
</evidence>
<keyword evidence="1" id="KW-0812">Transmembrane</keyword>
<keyword evidence="1" id="KW-0472">Membrane</keyword>
<dbReference type="EnsemblMetazoa" id="Aqu2.1.16479_001">
    <property type="protein sequence ID" value="Aqu2.1.16479_001"/>
    <property type="gene ID" value="Aqu2.1.16479"/>
</dbReference>
<proteinExistence type="predicted"/>
<keyword evidence="4" id="KW-1185">Reference proteome</keyword>
<dbReference type="SUPFAM" id="SSF52540">
    <property type="entry name" value="P-loop containing nucleoside triphosphate hydrolases"/>
    <property type="match status" value="1"/>
</dbReference>
<dbReference type="Proteomes" id="UP000007879">
    <property type="component" value="Unassembled WGS sequence"/>
</dbReference>
<feature type="transmembrane region" description="Helical" evidence="1">
    <location>
        <begin position="312"/>
        <end position="336"/>
    </location>
</feature>
<feature type="transmembrane region" description="Helical" evidence="1">
    <location>
        <begin position="284"/>
        <end position="306"/>
    </location>
</feature>
<feature type="domain" description="G" evidence="2">
    <location>
        <begin position="14"/>
        <end position="107"/>
    </location>
</feature>
<dbReference type="InterPro" id="IPR006073">
    <property type="entry name" value="GTP-bd"/>
</dbReference>
<dbReference type="EnsemblMetazoa" id="XM_011408857.1">
    <property type="protein sequence ID" value="XP_011407159.1"/>
    <property type="gene ID" value="LOC105314594"/>
</dbReference>